<evidence type="ECO:0000256" key="5">
    <source>
        <dbReference type="ARBA" id="ARBA00022801"/>
    </source>
</evidence>
<dbReference type="AlphaFoldDB" id="A0A7C4YDF3"/>
<comment type="caution">
    <text evidence="10">The sequence shown here is derived from an EMBL/GenBank/DDBJ whole genome shotgun (WGS) entry which is preliminary data.</text>
</comment>
<proteinExistence type="inferred from homology"/>
<gene>
    <name evidence="10" type="ORF">ENV67_07060</name>
</gene>
<dbReference type="EMBL" id="DTHG01000088">
    <property type="protein sequence ID" value="HGW92280.1"/>
    <property type="molecule type" value="Genomic_DNA"/>
</dbReference>
<comment type="catalytic activity">
    <reaction evidence="7 8">
        <text>L-histidinol phosphate + H2O = L-histidinol + phosphate</text>
        <dbReference type="Rhea" id="RHEA:14465"/>
        <dbReference type="ChEBI" id="CHEBI:15377"/>
        <dbReference type="ChEBI" id="CHEBI:43474"/>
        <dbReference type="ChEBI" id="CHEBI:57699"/>
        <dbReference type="ChEBI" id="CHEBI:57980"/>
        <dbReference type="EC" id="3.1.3.15"/>
    </reaction>
</comment>
<dbReference type="InterPro" id="IPR004013">
    <property type="entry name" value="PHP_dom"/>
</dbReference>
<dbReference type="EC" id="3.1.3.15" evidence="3 8"/>
<dbReference type="UniPathway" id="UPA00031">
    <property type="reaction ID" value="UER00013"/>
</dbReference>
<dbReference type="PANTHER" id="PTHR21039:SF0">
    <property type="entry name" value="HISTIDINOL-PHOSPHATASE"/>
    <property type="match status" value="1"/>
</dbReference>
<reference evidence="10" key="1">
    <citation type="journal article" date="2020" name="mSystems">
        <title>Genome- and Community-Level Interaction Insights into Carbon Utilization and Element Cycling Functions of Hydrothermarchaeota in Hydrothermal Sediment.</title>
        <authorList>
            <person name="Zhou Z."/>
            <person name="Liu Y."/>
            <person name="Xu W."/>
            <person name="Pan J."/>
            <person name="Luo Z.H."/>
            <person name="Li M."/>
        </authorList>
    </citation>
    <scope>NUCLEOTIDE SEQUENCE [LARGE SCALE GENOMIC DNA]</scope>
    <source>
        <strain evidence="10">SpSt-780</strain>
    </source>
</reference>
<evidence type="ECO:0000313" key="10">
    <source>
        <dbReference type="EMBL" id="HGW92280.1"/>
    </source>
</evidence>
<comment type="similarity">
    <text evidence="2 8">Belongs to the PHP hydrolase family. HisK subfamily.</text>
</comment>
<feature type="domain" description="Polymerase/histidinol phosphatase N-terminal" evidence="9">
    <location>
        <begin position="7"/>
        <end position="86"/>
    </location>
</feature>
<dbReference type="SUPFAM" id="SSF89550">
    <property type="entry name" value="PHP domain-like"/>
    <property type="match status" value="1"/>
</dbReference>
<dbReference type="GO" id="GO:0005737">
    <property type="term" value="C:cytoplasm"/>
    <property type="evidence" value="ECO:0007669"/>
    <property type="project" value="TreeGrafter"/>
</dbReference>
<dbReference type="SMART" id="SM00481">
    <property type="entry name" value="POLIIIAc"/>
    <property type="match status" value="1"/>
</dbReference>
<keyword evidence="6 8" id="KW-0368">Histidine biosynthesis</keyword>
<dbReference type="InterPro" id="IPR016195">
    <property type="entry name" value="Pol/histidinol_Pase-like"/>
</dbReference>
<comment type="pathway">
    <text evidence="1 8">Amino-acid biosynthesis; L-histidine biosynthesis; L-histidine from 5-phospho-alpha-D-ribose 1-diphosphate: step 8/9.</text>
</comment>
<dbReference type="GO" id="GO:0000105">
    <property type="term" value="P:L-histidine biosynthetic process"/>
    <property type="evidence" value="ECO:0007669"/>
    <property type="project" value="UniProtKB-UniRule"/>
</dbReference>
<evidence type="ECO:0000256" key="4">
    <source>
        <dbReference type="ARBA" id="ARBA00022605"/>
    </source>
</evidence>
<dbReference type="Gene3D" id="3.20.20.140">
    <property type="entry name" value="Metal-dependent hydrolases"/>
    <property type="match status" value="1"/>
</dbReference>
<keyword evidence="4 8" id="KW-0028">Amino-acid biosynthesis</keyword>
<sequence length="257" mass="30196">MNYYHRVNLHIHSNLSFDSELEPEFILEESKRRGFKLISITDHLDLNPKDPAYGCYDYNKSKMLFEELKKDKNIVLVFGVEIGYEKVREEEIKNYLKGKEFKLKIGSIHCMEDTIISDWMKNFDGYDIYSAGRKYFEELRNLVISGLFNVIGHFDYFKKYAKNVDLAKEVWKDNCILIEDILKKGLEKNIFPEINTSGIRQPPKETYPSLEILSIYKDIGGMFISLGSDAHKKEHIDYGIEEGEKILKRFGFKIIEF</sequence>
<protein>
    <recommendedName>
        <fullName evidence="3 8">Histidinol-phosphatase</fullName>
        <shortName evidence="8">HolPase</shortName>
        <ecNumber evidence="3 8">3.1.3.15</ecNumber>
    </recommendedName>
</protein>
<evidence type="ECO:0000256" key="8">
    <source>
        <dbReference type="RuleBase" id="RU366003"/>
    </source>
</evidence>
<evidence type="ECO:0000256" key="6">
    <source>
        <dbReference type="ARBA" id="ARBA00023102"/>
    </source>
</evidence>
<dbReference type="Pfam" id="PF02811">
    <property type="entry name" value="PHP"/>
    <property type="match status" value="1"/>
</dbReference>
<evidence type="ECO:0000256" key="3">
    <source>
        <dbReference type="ARBA" id="ARBA00013085"/>
    </source>
</evidence>
<evidence type="ECO:0000259" key="9">
    <source>
        <dbReference type="SMART" id="SM00481"/>
    </source>
</evidence>
<dbReference type="InterPro" id="IPR010140">
    <property type="entry name" value="Histidinol_P_phosphatase_HisJ"/>
</dbReference>
<evidence type="ECO:0000256" key="7">
    <source>
        <dbReference type="ARBA" id="ARBA00049158"/>
    </source>
</evidence>
<keyword evidence="5 8" id="KW-0378">Hydrolase</keyword>
<dbReference type="InterPro" id="IPR003141">
    <property type="entry name" value="Pol/His_phosphatase_N"/>
</dbReference>
<evidence type="ECO:0000256" key="1">
    <source>
        <dbReference type="ARBA" id="ARBA00004970"/>
    </source>
</evidence>
<dbReference type="PANTHER" id="PTHR21039">
    <property type="entry name" value="HISTIDINOL PHOSPHATASE-RELATED"/>
    <property type="match status" value="1"/>
</dbReference>
<accession>A0A7C4YDF3</accession>
<dbReference type="NCBIfam" id="TIGR01856">
    <property type="entry name" value="hisJ_fam"/>
    <property type="match status" value="1"/>
</dbReference>
<evidence type="ECO:0000256" key="2">
    <source>
        <dbReference type="ARBA" id="ARBA00009152"/>
    </source>
</evidence>
<dbReference type="GO" id="GO:0004401">
    <property type="term" value="F:histidinol-phosphatase activity"/>
    <property type="evidence" value="ECO:0007669"/>
    <property type="project" value="UniProtKB-UniRule"/>
</dbReference>
<name>A0A7C4YDF3_UNCW3</name>
<organism evidence="10">
    <name type="scientific">candidate division WOR-3 bacterium</name>
    <dbReference type="NCBI Taxonomy" id="2052148"/>
    <lineage>
        <taxon>Bacteria</taxon>
        <taxon>Bacteria division WOR-3</taxon>
    </lineage>
</organism>